<name>A0A1G6BCK1_9GAMM</name>
<feature type="domain" description="Bacterial type II secretion system protein E" evidence="4">
    <location>
        <begin position="202"/>
        <end position="216"/>
    </location>
</feature>
<dbReference type="STRING" id="1159017.SAMN02927930_00696"/>
<dbReference type="CDD" id="cd01129">
    <property type="entry name" value="PulE-GspE-like"/>
    <property type="match status" value="1"/>
</dbReference>
<keyword evidence="2" id="KW-0547">Nucleotide-binding</keyword>
<dbReference type="FunFam" id="3.40.50.300:FF:000398">
    <property type="entry name" value="Type IV pilus assembly ATPase PilB"/>
    <property type="match status" value="1"/>
</dbReference>
<dbReference type="RefSeq" id="WP_176754904.1">
    <property type="nucleotide sequence ID" value="NZ_FMXN01000003.1"/>
</dbReference>
<dbReference type="InterPro" id="IPR027417">
    <property type="entry name" value="P-loop_NTPase"/>
</dbReference>
<dbReference type="PROSITE" id="PS00662">
    <property type="entry name" value="T2SP_E"/>
    <property type="match status" value="1"/>
</dbReference>
<proteinExistence type="inferred from homology"/>
<sequence>MIHYLDELLQQAIQRGASDLHFEPYAEHYRIRFRIDGILYEVARPPLQQASQIAARLKVMAQLDIAERRLPQDGRLQLSSPQHGSVDFRISTLPTQHGEKIVLRVQQQATAIPGLEQLGLTESQQTLYRQALHQPQGMILVTGPTGSGKTLTLYAGLALLNTSSRNIATAEDPVEMSVPGVNQVAIHVKTGLTFSHALRAFLRQDPDVIMVGEIRDQDTAEIAVKAAQTGHLVLSTLHTNSAAEAVIRLQQMGLAAYNLASSLQFIIAQRLARCLCQACKAPELLPAAELTRQGLNHPDLPPLNLYQAVGCDHCTDGYRARIGIFEVLPMTPVLRDLILQQASATAIQTYAAEAGFIHLRTAALMHVAAGVMSLAEANRVVGHGITSAAAAGTP</sequence>
<gene>
    <name evidence="5" type="ORF">SAMN02927930_00696</name>
</gene>
<evidence type="ECO:0000313" key="6">
    <source>
        <dbReference type="Proteomes" id="UP000199626"/>
    </source>
</evidence>
<accession>A0A1G6BCK1</accession>
<evidence type="ECO:0000256" key="1">
    <source>
        <dbReference type="ARBA" id="ARBA00006611"/>
    </source>
</evidence>
<dbReference type="AlphaFoldDB" id="A0A1G6BCK1"/>
<evidence type="ECO:0000259" key="4">
    <source>
        <dbReference type="PROSITE" id="PS00662"/>
    </source>
</evidence>
<keyword evidence="3" id="KW-0067">ATP-binding</keyword>
<dbReference type="InterPro" id="IPR001482">
    <property type="entry name" value="T2SS/T4SS_dom"/>
</dbReference>
<protein>
    <submittedName>
        <fullName evidence="5">Type II secretory pathway ATPase GspE/PulE or T4P pilus assembly pathway ATPase PilB</fullName>
    </submittedName>
</protein>
<evidence type="ECO:0000313" key="5">
    <source>
        <dbReference type="EMBL" id="SDB18348.1"/>
    </source>
</evidence>
<dbReference type="Gene3D" id="3.30.450.90">
    <property type="match status" value="1"/>
</dbReference>
<dbReference type="Gene3D" id="3.40.50.300">
    <property type="entry name" value="P-loop containing nucleotide triphosphate hydrolases"/>
    <property type="match status" value="1"/>
</dbReference>
<reference evidence="6" key="1">
    <citation type="submission" date="2016-10" db="EMBL/GenBank/DDBJ databases">
        <authorList>
            <person name="Varghese N."/>
            <person name="Submissions S."/>
        </authorList>
    </citation>
    <scope>NUCLEOTIDE SEQUENCE [LARGE SCALE GENOMIC DNA]</scope>
    <source>
        <strain evidence="6">CGMCC 1.10824</strain>
    </source>
</reference>
<keyword evidence="6" id="KW-1185">Reference proteome</keyword>
<dbReference type="EMBL" id="FMXN01000003">
    <property type="protein sequence ID" value="SDB18348.1"/>
    <property type="molecule type" value="Genomic_DNA"/>
</dbReference>
<organism evidence="5 6">
    <name type="scientific">Pseudidiomarina indica</name>
    <dbReference type="NCBI Taxonomy" id="1159017"/>
    <lineage>
        <taxon>Bacteria</taxon>
        <taxon>Pseudomonadati</taxon>
        <taxon>Pseudomonadota</taxon>
        <taxon>Gammaproteobacteria</taxon>
        <taxon>Alteromonadales</taxon>
        <taxon>Idiomarinaceae</taxon>
        <taxon>Pseudidiomarina</taxon>
    </lineage>
</organism>
<dbReference type="GO" id="GO:0016887">
    <property type="term" value="F:ATP hydrolysis activity"/>
    <property type="evidence" value="ECO:0007669"/>
    <property type="project" value="TreeGrafter"/>
</dbReference>
<evidence type="ECO:0000256" key="3">
    <source>
        <dbReference type="ARBA" id="ARBA00022840"/>
    </source>
</evidence>
<dbReference type="SUPFAM" id="SSF52540">
    <property type="entry name" value="P-loop containing nucleoside triphosphate hydrolases"/>
    <property type="match status" value="1"/>
</dbReference>
<dbReference type="PANTHER" id="PTHR30258:SF1">
    <property type="entry name" value="PROTEIN TRANSPORT PROTEIN HOFB HOMOLOG"/>
    <property type="match status" value="1"/>
</dbReference>
<dbReference type="Pfam" id="PF00437">
    <property type="entry name" value="T2SSE"/>
    <property type="match status" value="1"/>
</dbReference>
<dbReference type="GO" id="GO:0005524">
    <property type="term" value="F:ATP binding"/>
    <property type="evidence" value="ECO:0007669"/>
    <property type="project" value="UniProtKB-KW"/>
</dbReference>
<dbReference type="Proteomes" id="UP000199626">
    <property type="component" value="Unassembled WGS sequence"/>
</dbReference>
<dbReference type="GO" id="GO:0005886">
    <property type="term" value="C:plasma membrane"/>
    <property type="evidence" value="ECO:0007669"/>
    <property type="project" value="TreeGrafter"/>
</dbReference>
<evidence type="ECO:0000256" key="2">
    <source>
        <dbReference type="ARBA" id="ARBA00022741"/>
    </source>
</evidence>
<dbReference type="PANTHER" id="PTHR30258">
    <property type="entry name" value="TYPE II SECRETION SYSTEM PROTEIN GSPE-RELATED"/>
    <property type="match status" value="1"/>
</dbReference>
<comment type="similarity">
    <text evidence="1">Belongs to the GSP E family.</text>
</comment>